<dbReference type="EMBL" id="JABSTV010001253">
    <property type="protein sequence ID" value="KAH7944327.1"/>
    <property type="molecule type" value="Genomic_DNA"/>
</dbReference>
<gene>
    <name evidence="1" type="ORF">HPB52_018297</name>
</gene>
<sequence>MSSTDELSVESQGTDTTARSLIFGPSVCASKGNAVTLRYGIAVYDVEDDGSPGECSRFTLRGQYCRLCMLRRLHDFISANYTGARLDKAACYKINPEMTDDSGSKCA</sequence>
<evidence type="ECO:0000313" key="1">
    <source>
        <dbReference type="EMBL" id="KAH7944327.1"/>
    </source>
</evidence>
<comment type="caution">
    <text evidence="1">The sequence shown here is derived from an EMBL/GenBank/DDBJ whole genome shotgun (WGS) entry which is preliminary data.</text>
</comment>
<organism evidence="1 2">
    <name type="scientific">Rhipicephalus sanguineus</name>
    <name type="common">Brown dog tick</name>
    <name type="synonym">Ixodes sanguineus</name>
    <dbReference type="NCBI Taxonomy" id="34632"/>
    <lineage>
        <taxon>Eukaryota</taxon>
        <taxon>Metazoa</taxon>
        <taxon>Ecdysozoa</taxon>
        <taxon>Arthropoda</taxon>
        <taxon>Chelicerata</taxon>
        <taxon>Arachnida</taxon>
        <taxon>Acari</taxon>
        <taxon>Parasitiformes</taxon>
        <taxon>Ixodida</taxon>
        <taxon>Ixodoidea</taxon>
        <taxon>Ixodidae</taxon>
        <taxon>Rhipicephalinae</taxon>
        <taxon>Rhipicephalus</taxon>
        <taxon>Rhipicephalus</taxon>
    </lineage>
</organism>
<dbReference type="Proteomes" id="UP000821837">
    <property type="component" value="Unassembled WGS sequence"/>
</dbReference>
<evidence type="ECO:0000313" key="2">
    <source>
        <dbReference type="Proteomes" id="UP000821837"/>
    </source>
</evidence>
<keyword evidence="2" id="KW-1185">Reference proteome</keyword>
<proteinExistence type="predicted"/>
<accession>A0A9D4PL79</accession>
<dbReference type="AlphaFoldDB" id="A0A9D4PL79"/>
<reference evidence="1" key="1">
    <citation type="journal article" date="2020" name="Cell">
        <title>Large-Scale Comparative Analyses of Tick Genomes Elucidate Their Genetic Diversity and Vector Capacities.</title>
        <authorList>
            <consortium name="Tick Genome and Microbiome Consortium (TIGMIC)"/>
            <person name="Jia N."/>
            <person name="Wang J."/>
            <person name="Shi W."/>
            <person name="Du L."/>
            <person name="Sun Y."/>
            <person name="Zhan W."/>
            <person name="Jiang J.F."/>
            <person name="Wang Q."/>
            <person name="Zhang B."/>
            <person name="Ji P."/>
            <person name="Bell-Sakyi L."/>
            <person name="Cui X.M."/>
            <person name="Yuan T.T."/>
            <person name="Jiang B.G."/>
            <person name="Yang W.F."/>
            <person name="Lam T.T."/>
            <person name="Chang Q.C."/>
            <person name="Ding S.J."/>
            <person name="Wang X.J."/>
            <person name="Zhu J.G."/>
            <person name="Ruan X.D."/>
            <person name="Zhao L."/>
            <person name="Wei J.T."/>
            <person name="Ye R.Z."/>
            <person name="Que T.C."/>
            <person name="Du C.H."/>
            <person name="Zhou Y.H."/>
            <person name="Cheng J.X."/>
            <person name="Dai P.F."/>
            <person name="Guo W.B."/>
            <person name="Han X.H."/>
            <person name="Huang E.J."/>
            <person name="Li L.F."/>
            <person name="Wei W."/>
            <person name="Gao Y.C."/>
            <person name="Liu J.Z."/>
            <person name="Shao H.Z."/>
            <person name="Wang X."/>
            <person name="Wang C.C."/>
            <person name="Yang T.C."/>
            <person name="Huo Q.B."/>
            <person name="Li W."/>
            <person name="Chen H.Y."/>
            <person name="Chen S.E."/>
            <person name="Zhou L.G."/>
            <person name="Ni X.B."/>
            <person name="Tian J.H."/>
            <person name="Sheng Y."/>
            <person name="Liu T."/>
            <person name="Pan Y.S."/>
            <person name="Xia L.Y."/>
            <person name="Li J."/>
            <person name="Zhao F."/>
            <person name="Cao W.C."/>
        </authorList>
    </citation>
    <scope>NUCLEOTIDE SEQUENCE</scope>
    <source>
        <strain evidence="1">Rsan-2018</strain>
    </source>
</reference>
<protein>
    <submittedName>
        <fullName evidence="1">Uncharacterized protein</fullName>
    </submittedName>
</protein>
<reference evidence="1" key="2">
    <citation type="submission" date="2021-09" db="EMBL/GenBank/DDBJ databases">
        <authorList>
            <person name="Jia N."/>
            <person name="Wang J."/>
            <person name="Shi W."/>
            <person name="Du L."/>
            <person name="Sun Y."/>
            <person name="Zhan W."/>
            <person name="Jiang J."/>
            <person name="Wang Q."/>
            <person name="Zhang B."/>
            <person name="Ji P."/>
            <person name="Sakyi L.B."/>
            <person name="Cui X."/>
            <person name="Yuan T."/>
            <person name="Jiang B."/>
            <person name="Yang W."/>
            <person name="Lam T.T.-Y."/>
            <person name="Chang Q."/>
            <person name="Ding S."/>
            <person name="Wang X."/>
            <person name="Zhu J."/>
            <person name="Ruan X."/>
            <person name="Zhao L."/>
            <person name="Wei J."/>
            <person name="Que T."/>
            <person name="Du C."/>
            <person name="Cheng J."/>
            <person name="Dai P."/>
            <person name="Han X."/>
            <person name="Huang E."/>
            <person name="Gao Y."/>
            <person name="Liu J."/>
            <person name="Shao H."/>
            <person name="Ye R."/>
            <person name="Li L."/>
            <person name="Wei W."/>
            <person name="Wang X."/>
            <person name="Wang C."/>
            <person name="Huo Q."/>
            <person name="Li W."/>
            <person name="Guo W."/>
            <person name="Chen H."/>
            <person name="Chen S."/>
            <person name="Zhou L."/>
            <person name="Zhou L."/>
            <person name="Ni X."/>
            <person name="Tian J."/>
            <person name="Zhou Y."/>
            <person name="Sheng Y."/>
            <person name="Liu T."/>
            <person name="Pan Y."/>
            <person name="Xia L."/>
            <person name="Li J."/>
            <person name="Zhao F."/>
            <person name="Cao W."/>
        </authorList>
    </citation>
    <scope>NUCLEOTIDE SEQUENCE</scope>
    <source>
        <strain evidence="1">Rsan-2018</strain>
        <tissue evidence="1">Larvae</tissue>
    </source>
</reference>
<name>A0A9D4PL79_RHISA</name>